<comment type="subcellular location">
    <subcellularLocation>
        <location evidence="1">Nucleus</location>
        <location evidence="1">Nucleoplasm</location>
    </subcellularLocation>
</comment>
<keyword evidence="3" id="KW-0539">Nucleus</keyword>
<evidence type="ECO:0000256" key="5">
    <source>
        <dbReference type="SAM" id="MobiDB-lite"/>
    </source>
</evidence>
<evidence type="ECO:0000256" key="2">
    <source>
        <dbReference type="ARBA" id="ARBA00022884"/>
    </source>
</evidence>
<dbReference type="GeneID" id="107269598"/>
<evidence type="ECO:0000313" key="8">
    <source>
        <dbReference type="RefSeq" id="XP_015599137.1"/>
    </source>
</evidence>
<feature type="region of interest" description="Disordered" evidence="5">
    <location>
        <begin position="156"/>
        <end position="197"/>
    </location>
</feature>
<reference evidence="8" key="1">
    <citation type="submission" date="2025-08" db="UniProtKB">
        <authorList>
            <consortium name="RefSeq"/>
        </authorList>
    </citation>
    <scope>IDENTIFICATION</scope>
</reference>
<proteinExistence type="predicted"/>
<dbReference type="Proteomes" id="UP000694920">
    <property type="component" value="Unplaced"/>
</dbReference>
<dbReference type="SUPFAM" id="SSF54928">
    <property type="entry name" value="RNA-binding domain, RBD"/>
    <property type="match status" value="1"/>
</dbReference>
<keyword evidence="7" id="KW-1185">Reference proteome</keyword>
<feature type="compositionally biased region" description="Polar residues" evidence="5">
    <location>
        <begin position="179"/>
        <end position="188"/>
    </location>
</feature>
<dbReference type="GO" id="GO:0000381">
    <property type="term" value="P:regulation of alternative mRNA splicing, via spliceosome"/>
    <property type="evidence" value="ECO:0007669"/>
    <property type="project" value="TreeGrafter"/>
</dbReference>
<evidence type="ECO:0000313" key="7">
    <source>
        <dbReference type="Proteomes" id="UP000694920"/>
    </source>
</evidence>
<evidence type="ECO:0000256" key="1">
    <source>
        <dbReference type="ARBA" id="ARBA00004642"/>
    </source>
</evidence>
<name>A0AAJ7C0Z5_CEPCN</name>
<dbReference type="PROSITE" id="PS50102">
    <property type="entry name" value="RRM"/>
    <property type="match status" value="1"/>
</dbReference>
<dbReference type="InterPro" id="IPR035979">
    <property type="entry name" value="RBD_domain_sf"/>
</dbReference>
<keyword evidence="2 4" id="KW-0694">RNA-binding</keyword>
<dbReference type="CDD" id="cd12336">
    <property type="entry name" value="RRM_RBM7_like"/>
    <property type="match status" value="1"/>
</dbReference>
<dbReference type="InterPro" id="IPR052285">
    <property type="entry name" value="NEXT_complex_subunit"/>
</dbReference>
<evidence type="ECO:0000256" key="3">
    <source>
        <dbReference type="ARBA" id="ARBA00023242"/>
    </source>
</evidence>
<evidence type="ECO:0000256" key="4">
    <source>
        <dbReference type="PROSITE-ProRule" id="PRU00176"/>
    </source>
</evidence>
<dbReference type="Gene3D" id="3.30.70.330">
    <property type="match status" value="1"/>
</dbReference>
<sequence>MDEDSRTLWCGNLSDRVTEEILYELFLQGGPIQKVSIPKDRNGKQRTYGFVTFKHIDSVAYALDLFDGTTLFDRTLSMKKRNTTEMAPVHTQSQEQAHNHLLQLGNQMLLGNLMQDLRMQMYNVYVPPGIMSYPSQMNTYPGSDDRRSQRPYPYQREYEQDRHSHNRSHRSHRDRQPSDRGSNYFRHNNNSRRDGRN</sequence>
<dbReference type="GO" id="GO:0003727">
    <property type="term" value="F:single-stranded RNA binding"/>
    <property type="evidence" value="ECO:0007669"/>
    <property type="project" value="TreeGrafter"/>
</dbReference>
<gene>
    <name evidence="8" type="primary">LOC107269598</name>
</gene>
<dbReference type="RefSeq" id="XP_015599137.1">
    <property type="nucleotide sequence ID" value="XM_015743651.2"/>
</dbReference>
<dbReference type="PANTHER" id="PTHR13798">
    <property type="entry name" value="RNA BINDING MOTIF RBM PROTEIN -RELATED"/>
    <property type="match status" value="1"/>
</dbReference>
<organism evidence="7 8">
    <name type="scientific">Cephus cinctus</name>
    <name type="common">Wheat stem sawfly</name>
    <dbReference type="NCBI Taxonomy" id="211228"/>
    <lineage>
        <taxon>Eukaryota</taxon>
        <taxon>Metazoa</taxon>
        <taxon>Ecdysozoa</taxon>
        <taxon>Arthropoda</taxon>
        <taxon>Hexapoda</taxon>
        <taxon>Insecta</taxon>
        <taxon>Pterygota</taxon>
        <taxon>Neoptera</taxon>
        <taxon>Endopterygota</taxon>
        <taxon>Hymenoptera</taxon>
        <taxon>Cephoidea</taxon>
        <taxon>Cephidae</taxon>
        <taxon>Cephus</taxon>
    </lineage>
</organism>
<evidence type="ECO:0000259" key="6">
    <source>
        <dbReference type="PROSITE" id="PS50102"/>
    </source>
</evidence>
<protein>
    <submittedName>
        <fullName evidence="8">Splicing regulator RBM11</fullName>
    </submittedName>
</protein>
<dbReference type="InterPro" id="IPR012677">
    <property type="entry name" value="Nucleotide-bd_a/b_plait_sf"/>
</dbReference>
<feature type="compositionally biased region" description="Basic residues" evidence="5">
    <location>
        <begin position="164"/>
        <end position="173"/>
    </location>
</feature>
<dbReference type="SMART" id="SM00360">
    <property type="entry name" value="RRM"/>
    <property type="match status" value="1"/>
</dbReference>
<dbReference type="Pfam" id="PF00076">
    <property type="entry name" value="RRM_1"/>
    <property type="match status" value="1"/>
</dbReference>
<feature type="domain" description="RRM" evidence="6">
    <location>
        <begin position="6"/>
        <end position="83"/>
    </location>
</feature>
<dbReference type="InterPro" id="IPR000504">
    <property type="entry name" value="RRM_dom"/>
</dbReference>
<accession>A0AAJ7C0Z5</accession>
<dbReference type="AlphaFoldDB" id="A0AAJ7C0Z5"/>
<dbReference type="GO" id="GO:0005654">
    <property type="term" value="C:nucleoplasm"/>
    <property type="evidence" value="ECO:0007669"/>
    <property type="project" value="UniProtKB-SubCell"/>
</dbReference>
<dbReference type="KEGG" id="ccin:107269598"/>
<dbReference type="PANTHER" id="PTHR13798:SF11">
    <property type="entry name" value="RNA-BINDING PROTEIN 7-RELATED"/>
    <property type="match status" value="1"/>
</dbReference>